<reference evidence="2" key="1">
    <citation type="journal article" date="2022" name="bioRxiv">
        <title>Sequencing and chromosome-scale assembly of the giantPleurodeles waltlgenome.</title>
        <authorList>
            <person name="Brown T."/>
            <person name="Elewa A."/>
            <person name="Iarovenko S."/>
            <person name="Subramanian E."/>
            <person name="Araus A.J."/>
            <person name="Petzold A."/>
            <person name="Susuki M."/>
            <person name="Suzuki K.-i.T."/>
            <person name="Hayashi T."/>
            <person name="Toyoda A."/>
            <person name="Oliveira C."/>
            <person name="Osipova E."/>
            <person name="Leigh N.D."/>
            <person name="Simon A."/>
            <person name="Yun M.H."/>
        </authorList>
    </citation>
    <scope>NUCLEOTIDE SEQUENCE</scope>
    <source>
        <strain evidence="2">20211129_DDA</strain>
        <tissue evidence="2">Liver</tissue>
    </source>
</reference>
<protein>
    <submittedName>
        <fullName evidence="2">Uncharacterized protein</fullName>
    </submittedName>
</protein>
<name>A0AAV7VQ73_PLEWA</name>
<evidence type="ECO:0000313" key="2">
    <source>
        <dbReference type="EMBL" id="KAJ1202795.1"/>
    </source>
</evidence>
<sequence>MQLPEPRTKNFFRGARPQSQPHRRRSRPRGDPGPDRHWRRPAETVGDLLAQTLSSSCRAQLPCAKPPCPTPAEMFVGIQYGTLRYAVTSAGGVRRGWQRQRQ</sequence>
<evidence type="ECO:0000313" key="3">
    <source>
        <dbReference type="Proteomes" id="UP001066276"/>
    </source>
</evidence>
<dbReference type="EMBL" id="JANPWB010000003">
    <property type="protein sequence ID" value="KAJ1202795.1"/>
    <property type="molecule type" value="Genomic_DNA"/>
</dbReference>
<accession>A0AAV7VQ73</accession>
<comment type="caution">
    <text evidence="2">The sequence shown here is derived from an EMBL/GenBank/DDBJ whole genome shotgun (WGS) entry which is preliminary data.</text>
</comment>
<dbReference type="Proteomes" id="UP001066276">
    <property type="component" value="Chromosome 2_1"/>
</dbReference>
<proteinExistence type="predicted"/>
<feature type="region of interest" description="Disordered" evidence="1">
    <location>
        <begin position="1"/>
        <end position="42"/>
    </location>
</feature>
<gene>
    <name evidence="2" type="ORF">NDU88_006590</name>
</gene>
<feature type="compositionally biased region" description="Basic and acidic residues" evidence="1">
    <location>
        <begin position="28"/>
        <end position="42"/>
    </location>
</feature>
<dbReference type="AlphaFoldDB" id="A0AAV7VQ73"/>
<evidence type="ECO:0000256" key="1">
    <source>
        <dbReference type="SAM" id="MobiDB-lite"/>
    </source>
</evidence>
<keyword evidence="3" id="KW-1185">Reference proteome</keyword>
<organism evidence="2 3">
    <name type="scientific">Pleurodeles waltl</name>
    <name type="common">Iberian ribbed newt</name>
    <dbReference type="NCBI Taxonomy" id="8319"/>
    <lineage>
        <taxon>Eukaryota</taxon>
        <taxon>Metazoa</taxon>
        <taxon>Chordata</taxon>
        <taxon>Craniata</taxon>
        <taxon>Vertebrata</taxon>
        <taxon>Euteleostomi</taxon>
        <taxon>Amphibia</taxon>
        <taxon>Batrachia</taxon>
        <taxon>Caudata</taxon>
        <taxon>Salamandroidea</taxon>
        <taxon>Salamandridae</taxon>
        <taxon>Pleurodelinae</taxon>
        <taxon>Pleurodeles</taxon>
    </lineage>
</organism>